<dbReference type="Proteomes" id="UP000298340">
    <property type="component" value="Unassembled WGS sequence"/>
</dbReference>
<evidence type="ECO:0000313" key="1">
    <source>
        <dbReference type="EMBL" id="TEB46182.1"/>
    </source>
</evidence>
<organism evidence="1 2">
    <name type="scientific">Flavobacterium circumlabens</name>
    <dbReference type="NCBI Taxonomy" id="2133765"/>
    <lineage>
        <taxon>Bacteria</taxon>
        <taxon>Pseudomonadati</taxon>
        <taxon>Bacteroidota</taxon>
        <taxon>Flavobacteriia</taxon>
        <taxon>Flavobacteriales</taxon>
        <taxon>Flavobacteriaceae</taxon>
        <taxon>Flavobacterium</taxon>
    </lineage>
</organism>
<sequence>MQKSYYKQMKSIQENLTEVKFQYFSLKFTPLNHLKEKYNSNDIMRNVATYISRKLQEDKEGHLIDRHEGRPNSMRELFMNRAVFLPKERRIRCSMALLRSGREPLLKPREQFKLVSMNALGSIAEETHFFIDYSKGFSVICIEYQHFGPRLSDIEYYFRNVAQKVLKQSKATEVNLYMDVSIDKALSNLKNVLNMDIKVQPKNLPQLDADIQGKYFTGMNNIANTLKPKYIKIETFFQTPGKGIKSTELNKEANKMFIDMLQRFKGRTFNIDAFDTFVVKYEDKEGIEEVFNLLNSKREFVIPVDLKKITKSKDWYSLIEEDFNALMATL</sequence>
<evidence type="ECO:0000313" key="2">
    <source>
        <dbReference type="Proteomes" id="UP000298340"/>
    </source>
</evidence>
<name>A0A4Y7UKF9_9FLAO</name>
<reference evidence="1 2" key="1">
    <citation type="journal article" date="2018" name="Syst. Appl. Microbiol.">
        <title>Flavobacterium circumlabens sp. nov. and Flavobacterium cupreum sp. nov., two psychrotrophic species isolated from Antarctic environmental samples.</title>
        <authorList>
            <person name="Kralova S."/>
            <person name="Busse H.J."/>
            <person name="Svec P."/>
            <person name="Maslanova I."/>
            <person name="Stankova E."/>
            <person name="Bartak M."/>
            <person name="Sedlacek I."/>
        </authorList>
    </citation>
    <scope>NUCLEOTIDE SEQUENCE [LARGE SCALE GENOMIC DNA]</scope>
    <source>
        <strain evidence="1 2">CCM 8828</strain>
    </source>
</reference>
<protein>
    <submittedName>
        <fullName evidence="1">Uncharacterized protein</fullName>
    </submittedName>
</protein>
<dbReference type="AlphaFoldDB" id="A0A4Y7UKF9"/>
<accession>A0A4Y7UKF9</accession>
<proteinExistence type="predicted"/>
<comment type="caution">
    <text evidence="1">The sequence shown here is derived from an EMBL/GenBank/DDBJ whole genome shotgun (WGS) entry which is preliminary data.</text>
</comment>
<dbReference type="EMBL" id="QWDN01000001">
    <property type="protein sequence ID" value="TEB46182.1"/>
    <property type="molecule type" value="Genomic_DNA"/>
</dbReference>
<gene>
    <name evidence="1" type="ORF">D0809_04095</name>
</gene>